<keyword evidence="3" id="KW-0067">ATP-binding</keyword>
<dbReference type="InterPro" id="IPR027417">
    <property type="entry name" value="P-loop_NTPase"/>
</dbReference>
<accession>A0A933GKQ1</accession>
<dbReference type="Pfam" id="PF08706">
    <property type="entry name" value="D5_N"/>
    <property type="match status" value="1"/>
</dbReference>
<evidence type="ECO:0000256" key="2">
    <source>
        <dbReference type="ARBA" id="ARBA00022801"/>
    </source>
</evidence>
<keyword evidence="1" id="KW-0547">Nucleotide-binding</keyword>
<dbReference type="Proteomes" id="UP000772181">
    <property type="component" value="Unassembled WGS sequence"/>
</dbReference>
<keyword evidence="2" id="KW-0378">Hydrolase</keyword>
<dbReference type="AlphaFoldDB" id="A0A933GKQ1"/>
<evidence type="ECO:0000259" key="4">
    <source>
        <dbReference type="PROSITE" id="PS51206"/>
    </source>
</evidence>
<proteinExistence type="predicted"/>
<dbReference type="GO" id="GO:0016787">
    <property type="term" value="F:hydrolase activity"/>
    <property type="evidence" value="ECO:0007669"/>
    <property type="project" value="UniProtKB-KW"/>
</dbReference>
<evidence type="ECO:0000313" key="5">
    <source>
        <dbReference type="EMBL" id="MBI4595133.1"/>
    </source>
</evidence>
<dbReference type="GO" id="GO:0005524">
    <property type="term" value="F:ATP binding"/>
    <property type="evidence" value="ECO:0007669"/>
    <property type="project" value="UniProtKB-KW"/>
</dbReference>
<dbReference type="SMART" id="SM00885">
    <property type="entry name" value="D5_N"/>
    <property type="match status" value="1"/>
</dbReference>
<organism evidence="5 6">
    <name type="scientific">Tectimicrobiota bacterium</name>
    <dbReference type="NCBI Taxonomy" id="2528274"/>
    <lineage>
        <taxon>Bacteria</taxon>
        <taxon>Pseudomonadati</taxon>
        <taxon>Nitrospinota/Tectimicrobiota group</taxon>
        <taxon>Candidatus Tectimicrobiota</taxon>
    </lineage>
</organism>
<dbReference type="PANTHER" id="PTHR35372:SF2">
    <property type="entry name" value="SF3 HELICASE DOMAIN-CONTAINING PROTEIN"/>
    <property type="match status" value="1"/>
</dbReference>
<dbReference type="Gene3D" id="3.40.50.300">
    <property type="entry name" value="P-loop containing nucleotide triphosphate hydrolases"/>
    <property type="match status" value="1"/>
</dbReference>
<dbReference type="InterPro" id="IPR014015">
    <property type="entry name" value="Helicase_SF3_DNA-vir"/>
</dbReference>
<evidence type="ECO:0000256" key="3">
    <source>
        <dbReference type="ARBA" id="ARBA00022840"/>
    </source>
</evidence>
<dbReference type="InterPro" id="IPR051620">
    <property type="entry name" value="ORF904-like_C"/>
</dbReference>
<dbReference type="NCBIfam" id="TIGR01613">
    <property type="entry name" value="primase_Cterm"/>
    <property type="match status" value="1"/>
</dbReference>
<comment type="caution">
    <text evidence="5">The sequence shown here is derived from an EMBL/GenBank/DDBJ whole genome shotgun (WGS) entry which is preliminary data.</text>
</comment>
<dbReference type="PANTHER" id="PTHR35372">
    <property type="entry name" value="ATP BINDING PROTEIN-RELATED"/>
    <property type="match status" value="1"/>
</dbReference>
<gene>
    <name evidence="5" type="ORF">HY730_02015</name>
</gene>
<evidence type="ECO:0000256" key="1">
    <source>
        <dbReference type="ARBA" id="ARBA00022741"/>
    </source>
</evidence>
<protein>
    <recommendedName>
        <fullName evidence="4">SF3 helicase domain-containing protein</fullName>
    </recommendedName>
</protein>
<evidence type="ECO:0000313" key="6">
    <source>
        <dbReference type="Proteomes" id="UP000772181"/>
    </source>
</evidence>
<feature type="domain" description="SF3 helicase" evidence="4">
    <location>
        <begin position="244"/>
        <end position="404"/>
    </location>
</feature>
<reference evidence="5" key="1">
    <citation type="submission" date="2020-07" db="EMBL/GenBank/DDBJ databases">
        <title>Huge and variable diversity of episymbiotic CPR bacteria and DPANN archaea in groundwater ecosystems.</title>
        <authorList>
            <person name="He C.Y."/>
            <person name="Keren R."/>
            <person name="Whittaker M."/>
            <person name="Farag I.F."/>
            <person name="Doudna J."/>
            <person name="Cate J.H.D."/>
            <person name="Banfield J.F."/>
        </authorList>
    </citation>
    <scope>NUCLEOTIDE SEQUENCE</scope>
    <source>
        <strain evidence="5">NC_groundwater_1482_Ag_S-0.65um_47_24</strain>
    </source>
</reference>
<name>A0A933GKQ1_UNCTE</name>
<sequence length="487" mass="55812">MGNLTDGEIHEIFIKYPIGEKAEEKGASKERWLNSQIEKARDFVKDQAKQPGKNVKVILKNEPSATVLLLDEEEKNERRFNFTDVGNAKRFASKHGDNVRYCFPFSRWFVWDSKRWLPDDIGKIMRKAKSVIKEMYSEVKCIEDKEDRKEFIKHVMSCESERKLKSMVSLAQSESRIPILPGELDQDSWLLNCLNGTINLKTGELQPHNREDMLTKLAPWEYDPKAQCPNWLDHLNKVMNGDQGMISFLQRALGCSCTGITDERVIFIEHGSGANGKSLTNDVIVLALGDYAARTPTETLLVKKYDGGIPNDIARLNGARFVNSSEVEAGRRLAESQIKDLTGGDKITARFLRAEFFEFYPLFKIWLSTNHKPVIRGTDNAIWDRIRLIPFTVRFEGKEKKPKNELMEAFKNEMPGILNWLVQGCLDWQRQGLNPPKKVMGATDDYRTEMDILGNFINECCHLAKTAECTVKDLYERYGKWCTGILL</sequence>
<dbReference type="InterPro" id="IPR006500">
    <property type="entry name" value="Helicase_put_C_phage/plasmid"/>
</dbReference>
<dbReference type="EMBL" id="JACQWF010000091">
    <property type="protein sequence ID" value="MBI4595133.1"/>
    <property type="molecule type" value="Genomic_DNA"/>
</dbReference>
<dbReference type="PROSITE" id="PS51206">
    <property type="entry name" value="SF3_HELICASE_1"/>
    <property type="match status" value="1"/>
</dbReference>
<dbReference type="InterPro" id="IPR014818">
    <property type="entry name" value="Phage/plasmid_primase_P4_C"/>
</dbReference>